<evidence type="ECO:0000256" key="6">
    <source>
        <dbReference type="SAM" id="SignalP"/>
    </source>
</evidence>
<feature type="signal peptide" evidence="6">
    <location>
        <begin position="1"/>
        <end position="17"/>
    </location>
</feature>
<dbReference type="PROSITE" id="PS50011">
    <property type="entry name" value="PROTEIN_KINASE_DOM"/>
    <property type="match status" value="1"/>
</dbReference>
<dbReference type="Proteomes" id="UP000008311">
    <property type="component" value="Unassembled WGS sequence"/>
</dbReference>
<dbReference type="AlphaFoldDB" id="B9RMV6"/>
<feature type="domain" description="Protein kinase" evidence="7">
    <location>
        <begin position="347"/>
        <end position="626"/>
    </location>
</feature>
<evidence type="ECO:0000256" key="2">
    <source>
        <dbReference type="ARBA" id="ARBA00022729"/>
    </source>
</evidence>
<gene>
    <name evidence="8" type="ORF">RCOM_1340570</name>
</gene>
<keyword evidence="5" id="KW-0472">Membrane</keyword>
<dbReference type="Pfam" id="PF13947">
    <property type="entry name" value="GUB_WAK_bind"/>
    <property type="match status" value="1"/>
</dbReference>
<dbReference type="Gene3D" id="3.30.200.20">
    <property type="entry name" value="Phosphorylase Kinase, domain 1"/>
    <property type="match status" value="1"/>
</dbReference>
<evidence type="ECO:0000259" key="7">
    <source>
        <dbReference type="PROSITE" id="PS50011"/>
    </source>
</evidence>
<dbReference type="EMBL" id="EQ973790">
    <property type="protein sequence ID" value="EEF47079.1"/>
    <property type="molecule type" value="Genomic_DNA"/>
</dbReference>
<keyword evidence="3" id="KW-0547">Nucleotide-binding</keyword>
<proteinExistence type="predicted"/>
<evidence type="ECO:0000313" key="8">
    <source>
        <dbReference type="EMBL" id="EEF47079.1"/>
    </source>
</evidence>
<dbReference type="GO" id="GO:0005886">
    <property type="term" value="C:plasma membrane"/>
    <property type="evidence" value="ECO:0000318"/>
    <property type="project" value="GO_Central"/>
</dbReference>
<dbReference type="InterPro" id="IPR025287">
    <property type="entry name" value="WAK_GUB"/>
</dbReference>
<dbReference type="OrthoDB" id="1847747at2759"/>
<dbReference type="InterPro" id="IPR001245">
    <property type="entry name" value="Ser-Thr/Tyr_kinase_cat_dom"/>
</dbReference>
<protein>
    <submittedName>
        <fullName evidence="8">ATP binding protein, putative</fullName>
    </submittedName>
</protein>
<evidence type="ECO:0000256" key="4">
    <source>
        <dbReference type="ARBA" id="ARBA00022840"/>
    </source>
</evidence>
<dbReference type="FunFam" id="3.30.200.20:FF:000777">
    <property type="entry name" value="probably inactive receptor-like protein kinase At2g46850"/>
    <property type="match status" value="1"/>
</dbReference>
<dbReference type="InterPro" id="IPR011009">
    <property type="entry name" value="Kinase-like_dom_sf"/>
</dbReference>
<comment type="subcellular location">
    <subcellularLocation>
        <location evidence="1">Membrane</location>
        <topology evidence="1">Single-pass membrane protein</topology>
    </subcellularLocation>
</comment>
<feature type="chain" id="PRO_5002891159" evidence="6">
    <location>
        <begin position="18"/>
        <end position="639"/>
    </location>
</feature>
<dbReference type="Gene3D" id="1.10.510.10">
    <property type="entry name" value="Transferase(Phosphotransferase) domain 1"/>
    <property type="match status" value="1"/>
</dbReference>
<keyword evidence="4" id="KW-0067">ATP-binding</keyword>
<dbReference type="GO" id="GO:0030247">
    <property type="term" value="F:polysaccharide binding"/>
    <property type="evidence" value="ECO:0007669"/>
    <property type="project" value="InterPro"/>
</dbReference>
<feature type="transmembrane region" description="Helical" evidence="5">
    <location>
        <begin position="281"/>
        <end position="303"/>
    </location>
</feature>
<keyword evidence="5" id="KW-0812">Transmembrane</keyword>
<keyword evidence="9" id="KW-1185">Reference proteome</keyword>
<dbReference type="SUPFAM" id="SSF56112">
    <property type="entry name" value="Protein kinase-like (PK-like)"/>
    <property type="match status" value="1"/>
</dbReference>
<dbReference type="InParanoid" id="B9RMV6"/>
<dbReference type="PANTHER" id="PTHR46008">
    <property type="entry name" value="LEAF RUST 10 DISEASE-RESISTANCE LOCUS RECEPTOR-LIKE PROTEIN KINASE-LIKE 1.4"/>
    <property type="match status" value="1"/>
</dbReference>
<evidence type="ECO:0000256" key="1">
    <source>
        <dbReference type="ARBA" id="ARBA00004167"/>
    </source>
</evidence>
<dbReference type="Pfam" id="PF07714">
    <property type="entry name" value="PK_Tyr_Ser-Thr"/>
    <property type="match status" value="1"/>
</dbReference>
<evidence type="ECO:0000256" key="5">
    <source>
        <dbReference type="SAM" id="Phobius"/>
    </source>
</evidence>
<dbReference type="GO" id="GO:0004672">
    <property type="term" value="F:protein kinase activity"/>
    <property type="evidence" value="ECO:0007669"/>
    <property type="project" value="InterPro"/>
</dbReference>
<accession>B9RMV6</accession>
<dbReference type="OMA" id="WVKNRSA"/>
<reference evidence="9" key="1">
    <citation type="journal article" date="2010" name="Nat. Biotechnol.">
        <title>Draft genome sequence of the oilseed species Ricinus communis.</title>
        <authorList>
            <person name="Chan A.P."/>
            <person name="Crabtree J."/>
            <person name="Zhao Q."/>
            <person name="Lorenzi H."/>
            <person name="Orvis J."/>
            <person name="Puiu D."/>
            <person name="Melake-Berhan A."/>
            <person name="Jones K.M."/>
            <person name="Redman J."/>
            <person name="Chen G."/>
            <person name="Cahoon E.B."/>
            <person name="Gedil M."/>
            <person name="Stanke M."/>
            <person name="Haas B.J."/>
            <person name="Wortman J.R."/>
            <person name="Fraser-Liggett C.M."/>
            <person name="Ravel J."/>
            <person name="Rabinowicz P.D."/>
        </authorList>
    </citation>
    <scope>NUCLEOTIDE SEQUENCE [LARGE SCALE GENOMIC DNA]</scope>
    <source>
        <strain evidence="9">cv. Hale</strain>
    </source>
</reference>
<dbReference type="GO" id="GO:0007166">
    <property type="term" value="P:cell surface receptor signaling pathway"/>
    <property type="evidence" value="ECO:0000318"/>
    <property type="project" value="GO_Central"/>
</dbReference>
<keyword evidence="5" id="KW-1133">Transmembrane helix</keyword>
<organism evidence="8 9">
    <name type="scientific">Ricinus communis</name>
    <name type="common">Castor bean</name>
    <dbReference type="NCBI Taxonomy" id="3988"/>
    <lineage>
        <taxon>Eukaryota</taxon>
        <taxon>Viridiplantae</taxon>
        <taxon>Streptophyta</taxon>
        <taxon>Embryophyta</taxon>
        <taxon>Tracheophyta</taxon>
        <taxon>Spermatophyta</taxon>
        <taxon>Magnoliopsida</taxon>
        <taxon>eudicotyledons</taxon>
        <taxon>Gunneridae</taxon>
        <taxon>Pentapetalae</taxon>
        <taxon>rosids</taxon>
        <taxon>fabids</taxon>
        <taxon>Malpighiales</taxon>
        <taxon>Euphorbiaceae</taxon>
        <taxon>Acalyphoideae</taxon>
        <taxon>Acalypheae</taxon>
        <taxon>Ricinus</taxon>
    </lineage>
</organism>
<dbReference type="GO" id="GO:0005524">
    <property type="term" value="F:ATP binding"/>
    <property type="evidence" value="ECO:0007669"/>
    <property type="project" value="UniProtKB-KW"/>
</dbReference>
<evidence type="ECO:0000256" key="3">
    <source>
        <dbReference type="ARBA" id="ARBA00022741"/>
    </source>
</evidence>
<name>B9RMV6_RICCO</name>
<evidence type="ECO:0000313" key="9">
    <source>
        <dbReference type="Proteomes" id="UP000008311"/>
    </source>
</evidence>
<dbReference type="InterPro" id="IPR000719">
    <property type="entry name" value="Prot_kinase_dom"/>
</dbReference>
<dbReference type="KEGG" id="rcu:8270767"/>
<keyword evidence="2 6" id="KW-0732">Signal</keyword>
<dbReference type="STRING" id="3988.B9RMV6"/>
<dbReference type="eggNOG" id="KOG1187">
    <property type="taxonomic scope" value="Eukaryota"/>
</dbReference>
<sequence length="639" mass="70041">MLPLLFTSFLLFALSHSRQEPQQHQVLIKQSSSLLPNHCNEKCGKLLVPFPFHLNTSCASVSSAFHLSCSISNTLSLNIDSQSYRVIEFFADGILVDFPGSSACRRYNDLNSFGFSGNGFFGISMDNVIGLYDCEDSSLCKAECETIDLSGCDGNSNASPSCCYPLSDHSSWEPGDGFSVFSKYGCRGFSSWAVSPGSNTGKRGVKLEWAVPGNSSKKACATNANTVNATIVEGGVRCKCQDGFVGDGFASGMRCLKSCIKNGLEANGTECYTKRRSGKTVSILAGVLGPIFIIASLIALICLMKRPGKSGAYDPDQAHFHSTISFRKACRTRLFNYQELEEATKGFEEDKNLIHSANGSIYAGVLGDGSHVAVHKVQCQDERDLMQVLSRIEVLSGVLHRNVARLIGCCIDSGYTPLVVYDYTANGTLEEHLKQSSRQKTGLDWYKRMNIAAEIACVLAFLQFEIFPSIFHHNIKSGCIFLDEELSVKIAGFRLLESNESYSYSNSDGPRTHRSDVYDFGVLLLELITGSENKELPAVALQKIRSGKLEEIVDQSLYYHEQPPFRKEQIDIVADIATRCLLFGGDGKIGMIEVARELIHITKESIDGSSRRGPALEETFSNSSLLQMISMSPDSIYVA</sequence>
<dbReference type="Gene3D" id="2.10.25.10">
    <property type="entry name" value="Laminin"/>
    <property type="match status" value="1"/>
</dbReference>